<comment type="caution">
    <text evidence="1">The sequence shown here is derived from an EMBL/GenBank/DDBJ whole genome shotgun (WGS) entry which is preliminary data.</text>
</comment>
<reference evidence="1" key="1">
    <citation type="submission" date="2022-08" db="EMBL/GenBank/DDBJ databases">
        <title>A Global Phylogenomic Analysis of the Shiitake Genus Lentinula.</title>
        <authorList>
            <consortium name="DOE Joint Genome Institute"/>
            <person name="Sierra-Patev S."/>
            <person name="Min B."/>
            <person name="Naranjo-Ortiz M."/>
            <person name="Looney B."/>
            <person name="Konkel Z."/>
            <person name="Slot J.C."/>
            <person name="Sakamoto Y."/>
            <person name="Steenwyk J.L."/>
            <person name="Rokas A."/>
            <person name="Carro J."/>
            <person name="Camarero S."/>
            <person name="Ferreira P."/>
            <person name="Molpeceres G."/>
            <person name="Ruiz-Duenas F.J."/>
            <person name="Serrano A."/>
            <person name="Henrissat B."/>
            <person name="Drula E."/>
            <person name="Hughes K.W."/>
            <person name="Mata J.L."/>
            <person name="Ishikawa N.K."/>
            <person name="Vargas-Isla R."/>
            <person name="Ushijima S."/>
            <person name="Smith C.A."/>
            <person name="Ahrendt S."/>
            <person name="Andreopoulos W."/>
            <person name="He G."/>
            <person name="Labutti K."/>
            <person name="Lipzen A."/>
            <person name="Ng V."/>
            <person name="Riley R."/>
            <person name="Sandor L."/>
            <person name="Barry K."/>
            <person name="Martinez A.T."/>
            <person name="Xiao Y."/>
            <person name="Gibbons J.G."/>
            <person name="Terashima K."/>
            <person name="Grigoriev I.V."/>
            <person name="Hibbett D.S."/>
        </authorList>
    </citation>
    <scope>NUCLEOTIDE SEQUENCE</scope>
    <source>
        <strain evidence="1">JLM2183</strain>
    </source>
</reference>
<keyword evidence="2" id="KW-1185">Reference proteome</keyword>
<dbReference type="Proteomes" id="UP001150266">
    <property type="component" value="Unassembled WGS sequence"/>
</dbReference>
<protein>
    <recommendedName>
        <fullName evidence="3">Outer kinetochore protein DAD2</fullName>
    </recommendedName>
</protein>
<name>A0A9W9DFM1_9AGAR</name>
<gene>
    <name evidence="1" type="ORF">J3R30DRAFT_3305840</name>
</gene>
<dbReference type="OrthoDB" id="3230169at2759"/>
<accession>A0A9W9DFM1</accession>
<evidence type="ECO:0000313" key="2">
    <source>
        <dbReference type="Proteomes" id="UP001150266"/>
    </source>
</evidence>
<dbReference type="AlphaFoldDB" id="A0A9W9DFM1"/>
<evidence type="ECO:0000313" key="1">
    <source>
        <dbReference type="EMBL" id="KAJ4468329.1"/>
    </source>
</evidence>
<evidence type="ECO:0008006" key="3">
    <source>
        <dbReference type="Google" id="ProtNLM"/>
    </source>
</evidence>
<dbReference type="EMBL" id="JAOTPV010000037">
    <property type="protein sequence ID" value="KAJ4468329.1"/>
    <property type="molecule type" value="Genomic_DNA"/>
</dbReference>
<proteinExistence type="predicted"/>
<sequence>MRPSSIANRTSYAMGMVSQANSQATLLKLIEKKKEFDAVAALEKTSSAYLERISGLADDCDVMALAGEVHGQVSEQWPRMFHILSLFLTSRETTEDQPNSPSPEGEMLVRIPIEDAMESNNAASTTSE</sequence>
<organism evidence="1 2">
    <name type="scientific">Lentinula aciculospora</name>
    <dbReference type="NCBI Taxonomy" id="153920"/>
    <lineage>
        <taxon>Eukaryota</taxon>
        <taxon>Fungi</taxon>
        <taxon>Dikarya</taxon>
        <taxon>Basidiomycota</taxon>
        <taxon>Agaricomycotina</taxon>
        <taxon>Agaricomycetes</taxon>
        <taxon>Agaricomycetidae</taxon>
        <taxon>Agaricales</taxon>
        <taxon>Marasmiineae</taxon>
        <taxon>Omphalotaceae</taxon>
        <taxon>Lentinula</taxon>
    </lineage>
</organism>